<dbReference type="EMBL" id="JBBUTI010000005">
    <property type="protein sequence ID" value="MEK8046389.1"/>
    <property type="molecule type" value="Genomic_DNA"/>
</dbReference>
<dbReference type="PANTHER" id="PTHR21624:SF1">
    <property type="entry name" value="ALKYLGLYCEROL MONOOXYGENASE"/>
    <property type="match status" value="1"/>
</dbReference>
<keyword evidence="10" id="KW-1185">Reference proteome</keyword>
<dbReference type="InterPro" id="IPR006694">
    <property type="entry name" value="Fatty_acid_hydroxylase"/>
</dbReference>
<dbReference type="InterPro" id="IPR051689">
    <property type="entry name" value="Sterol_desaturase/TMEM195"/>
</dbReference>
<evidence type="ECO:0000256" key="1">
    <source>
        <dbReference type="ARBA" id="ARBA00004127"/>
    </source>
</evidence>
<evidence type="ECO:0000313" key="9">
    <source>
        <dbReference type="EMBL" id="MEK8046389.1"/>
    </source>
</evidence>
<sequence>MHDWIAAFTGLLPAWLAANLEWKQVVLIAMTPIFLLAFGAEWRVMAQRGRAQSFSLPDIMANLNLGLAYQVFELIAYTLVTASLVGWFWQHRLFDMPITVWTVPLLFVFMEFCYYWFHRASHRIRWFWAAHVVHHSEERMNMTTAMRQSLLYSVTGWWLFFMPMVLLGVPPEVVFVLYACDLTWQFFIHTESIGKLPAWMEYWLNTPSNHRVHHARNPEYIDRNYGGVLIIFDRWFGTYAEESAPVDYGIVRQVRSRNLLVLNFHEFIDMWRDAARPGPLWLRLQHLWRAPEWVRPGPSTDVAPASRAESQTR</sequence>
<proteinExistence type="predicted"/>
<dbReference type="RefSeq" id="WP_341398677.1">
    <property type="nucleotide sequence ID" value="NZ_JBBUTI010000005.1"/>
</dbReference>
<keyword evidence="4 9" id="KW-0560">Oxidoreductase</keyword>
<feature type="transmembrane region" description="Helical" evidence="7">
    <location>
        <begin position="149"/>
        <end position="169"/>
    </location>
</feature>
<feature type="transmembrane region" description="Helical" evidence="7">
    <location>
        <begin position="96"/>
        <end position="117"/>
    </location>
</feature>
<evidence type="ECO:0000313" key="10">
    <source>
        <dbReference type="Proteomes" id="UP001379945"/>
    </source>
</evidence>
<dbReference type="PANTHER" id="PTHR21624">
    <property type="entry name" value="STEROL DESATURASE-RELATED PROTEIN"/>
    <property type="match status" value="1"/>
</dbReference>
<evidence type="ECO:0000256" key="3">
    <source>
        <dbReference type="ARBA" id="ARBA00022989"/>
    </source>
</evidence>
<keyword evidence="3 7" id="KW-1133">Transmembrane helix</keyword>
<name>A0ABU9C3F0_9BURK</name>
<keyword evidence="6 7" id="KW-0472">Membrane</keyword>
<keyword evidence="2 7" id="KW-0812">Transmembrane</keyword>
<evidence type="ECO:0000259" key="8">
    <source>
        <dbReference type="Pfam" id="PF04116"/>
    </source>
</evidence>
<dbReference type="EC" id="1.-.-.-" evidence="9"/>
<dbReference type="GO" id="GO:0016491">
    <property type="term" value="F:oxidoreductase activity"/>
    <property type="evidence" value="ECO:0007669"/>
    <property type="project" value="UniProtKB-KW"/>
</dbReference>
<organism evidence="9 10">
    <name type="scientific">Ideonella margarita</name>
    <dbReference type="NCBI Taxonomy" id="2984191"/>
    <lineage>
        <taxon>Bacteria</taxon>
        <taxon>Pseudomonadati</taxon>
        <taxon>Pseudomonadota</taxon>
        <taxon>Betaproteobacteria</taxon>
        <taxon>Burkholderiales</taxon>
        <taxon>Sphaerotilaceae</taxon>
        <taxon>Ideonella</taxon>
    </lineage>
</organism>
<dbReference type="Proteomes" id="UP001379945">
    <property type="component" value="Unassembled WGS sequence"/>
</dbReference>
<evidence type="ECO:0000256" key="4">
    <source>
        <dbReference type="ARBA" id="ARBA00023002"/>
    </source>
</evidence>
<evidence type="ECO:0000256" key="5">
    <source>
        <dbReference type="ARBA" id="ARBA00023098"/>
    </source>
</evidence>
<evidence type="ECO:0000256" key="6">
    <source>
        <dbReference type="ARBA" id="ARBA00023136"/>
    </source>
</evidence>
<reference evidence="9 10" key="1">
    <citation type="submission" date="2024-04" db="EMBL/GenBank/DDBJ databases">
        <title>Novel species of the genus Ideonella isolated from streams.</title>
        <authorList>
            <person name="Lu H."/>
        </authorList>
    </citation>
    <scope>NUCLEOTIDE SEQUENCE [LARGE SCALE GENOMIC DNA]</scope>
    <source>
        <strain evidence="9 10">LYT19W</strain>
    </source>
</reference>
<comment type="subcellular location">
    <subcellularLocation>
        <location evidence="1">Endomembrane system</location>
        <topology evidence="1">Multi-pass membrane protein</topology>
    </subcellularLocation>
</comment>
<feature type="transmembrane region" description="Helical" evidence="7">
    <location>
        <begin position="26"/>
        <end position="46"/>
    </location>
</feature>
<feature type="transmembrane region" description="Helical" evidence="7">
    <location>
        <begin position="67"/>
        <end position="90"/>
    </location>
</feature>
<evidence type="ECO:0000256" key="7">
    <source>
        <dbReference type="SAM" id="Phobius"/>
    </source>
</evidence>
<comment type="caution">
    <text evidence="9">The sequence shown here is derived from an EMBL/GenBank/DDBJ whole genome shotgun (WGS) entry which is preliminary data.</text>
</comment>
<feature type="domain" description="Fatty acid hydroxylase" evidence="8">
    <location>
        <begin position="104"/>
        <end position="238"/>
    </location>
</feature>
<protein>
    <submittedName>
        <fullName evidence="9">Sterol desaturase family protein</fullName>
        <ecNumber evidence="9">1.-.-.-</ecNumber>
    </submittedName>
</protein>
<dbReference type="Pfam" id="PF04116">
    <property type="entry name" value="FA_hydroxylase"/>
    <property type="match status" value="1"/>
</dbReference>
<evidence type="ECO:0000256" key="2">
    <source>
        <dbReference type="ARBA" id="ARBA00022692"/>
    </source>
</evidence>
<keyword evidence="5" id="KW-0443">Lipid metabolism</keyword>
<accession>A0ABU9C3F0</accession>
<gene>
    <name evidence="9" type="ORF">AACH00_08545</name>
</gene>